<sequence length="90" mass="10403">MLLHKVLQIVPVLPLGTIYLKNVITASWTQLRTYIAYIVKSLSILVLVPSSRNMVYIQYQKIITFNRSSVNNNTIILQFYILVNLFGIFL</sequence>
<keyword evidence="1" id="KW-1133">Transmembrane helix</keyword>
<reference evidence="3" key="1">
    <citation type="submission" date="2016-11" db="UniProtKB">
        <authorList>
            <consortium name="WormBaseParasite"/>
        </authorList>
    </citation>
    <scope>IDENTIFICATION</scope>
</reference>
<keyword evidence="1" id="KW-0812">Transmembrane</keyword>
<evidence type="ECO:0000256" key="1">
    <source>
        <dbReference type="SAM" id="Phobius"/>
    </source>
</evidence>
<accession>A0A1I7T4D3</accession>
<dbReference type="Proteomes" id="UP000095282">
    <property type="component" value="Unplaced"/>
</dbReference>
<keyword evidence="1" id="KW-0472">Membrane</keyword>
<proteinExistence type="predicted"/>
<evidence type="ECO:0000313" key="3">
    <source>
        <dbReference type="WBParaSite" id="Csp11.Scaffold500.g2276.t1"/>
    </source>
</evidence>
<feature type="transmembrane region" description="Helical" evidence="1">
    <location>
        <begin position="31"/>
        <end position="49"/>
    </location>
</feature>
<evidence type="ECO:0000313" key="2">
    <source>
        <dbReference type="Proteomes" id="UP000095282"/>
    </source>
</evidence>
<name>A0A1I7T4D3_9PELO</name>
<organism evidence="2 3">
    <name type="scientific">Caenorhabditis tropicalis</name>
    <dbReference type="NCBI Taxonomy" id="1561998"/>
    <lineage>
        <taxon>Eukaryota</taxon>
        <taxon>Metazoa</taxon>
        <taxon>Ecdysozoa</taxon>
        <taxon>Nematoda</taxon>
        <taxon>Chromadorea</taxon>
        <taxon>Rhabditida</taxon>
        <taxon>Rhabditina</taxon>
        <taxon>Rhabditomorpha</taxon>
        <taxon>Rhabditoidea</taxon>
        <taxon>Rhabditidae</taxon>
        <taxon>Peloderinae</taxon>
        <taxon>Caenorhabditis</taxon>
    </lineage>
</organism>
<keyword evidence="2" id="KW-1185">Reference proteome</keyword>
<dbReference type="AlphaFoldDB" id="A0A1I7T4D3"/>
<protein>
    <submittedName>
        <fullName evidence="3">Serpentine receptor class gamma</fullName>
    </submittedName>
</protein>
<dbReference type="WBParaSite" id="Csp11.Scaffold500.g2276.t1">
    <property type="protein sequence ID" value="Csp11.Scaffold500.g2276.t1"/>
    <property type="gene ID" value="Csp11.Scaffold500.g2276"/>
</dbReference>
<feature type="transmembrane region" description="Helical" evidence="1">
    <location>
        <begin position="70"/>
        <end position="89"/>
    </location>
</feature>